<evidence type="ECO:0000313" key="1">
    <source>
        <dbReference type="EMBL" id="OYW99115.1"/>
    </source>
</evidence>
<comment type="caution">
    <text evidence="1">The sequence shown here is derived from an EMBL/GenBank/DDBJ whole genome shotgun (WGS) entry which is preliminary data.</text>
</comment>
<dbReference type="AlphaFoldDB" id="A0A258CUL1"/>
<sequence>MESDSKPEAARGLDRINLRVSGVRFAQIDDAHAARLENLSRNTCIAGAVEEKLAREPVQARAKGGGFAHG</sequence>
<dbReference type="EMBL" id="NCDQ01000431">
    <property type="protein sequence ID" value="OYW99115.1"/>
    <property type="molecule type" value="Genomic_DNA"/>
</dbReference>
<protein>
    <submittedName>
        <fullName evidence="1">Uncharacterized protein</fullName>
    </submittedName>
</protein>
<proteinExistence type="predicted"/>
<organism evidence="1 2">
    <name type="scientific">Caulobacter vibrioides</name>
    <name type="common">Caulobacter crescentus</name>
    <dbReference type="NCBI Taxonomy" id="155892"/>
    <lineage>
        <taxon>Bacteria</taxon>
        <taxon>Pseudomonadati</taxon>
        <taxon>Pseudomonadota</taxon>
        <taxon>Alphaproteobacteria</taxon>
        <taxon>Caulobacterales</taxon>
        <taxon>Caulobacteraceae</taxon>
        <taxon>Caulobacter</taxon>
    </lineage>
</organism>
<dbReference type="Proteomes" id="UP000215616">
    <property type="component" value="Unassembled WGS sequence"/>
</dbReference>
<name>A0A258CUL1_CAUVI</name>
<evidence type="ECO:0000313" key="2">
    <source>
        <dbReference type="Proteomes" id="UP000215616"/>
    </source>
</evidence>
<reference evidence="1 2" key="1">
    <citation type="submission" date="2017-03" db="EMBL/GenBank/DDBJ databases">
        <title>Lifting the veil on microbial sulfur biogeochemistry in mining wastewaters.</title>
        <authorList>
            <person name="Kantor R.S."/>
            <person name="Colenbrander Nelson T."/>
            <person name="Marshall S."/>
            <person name="Bennett D."/>
            <person name="Apte S."/>
            <person name="Camacho D."/>
            <person name="Thomas B.C."/>
            <person name="Warren L.A."/>
            <person name="Banfield J.F."/>
        </authorList>
    </citation>
    <scope>NUCLEOTIDE SEQUENCE [LARGE SCALE GENOMIC DNA]</scope>
    <source>
        <strain evidence="1">32-67-7</strain>
    </source>
</reference>
<accession>A0A258CUL1</accession>
<gene>
    <name evidence="1" type="ORF">B7Z12_18650</name>
</gene>